<dbReference type="InterPro" id="IPR040666">
    <property type="entry name" value="Atg29_N"/>
</dbReference>
<dbReference type="PANTHER" id="PTHR40012">
    <property type="entry name" value="AUTOPHAGY-RELATED PROTEIN 29"/>
    <property type="match status" value="1"/>
</dbReference>
<evidence type="ECO:0000259" key="8">
    <source>
        <dbReference type="Pfam" id="PF18388"/>
    </source>
</evidence>
<evidence type="ECO:0000313" key="10">
    <source>
        <dbReference type="Proteomes" id="UP001642501"/>
    </source>
</evidence>
<feature type="compositionally biased region" description="Polar residues" evidence="7">
    <location>
        <begin position="160"/>
        <end position="185"/>
    </location>
</feature>
<name>A0ABP0E114_9PEZI</name>
<dbReference type="Pfam" id="PF18388">
    <property type="entry name" value="ATG29_N"/>
    <property type="match status" value="1"/>
</dbReference>
<feature type="compositionally biased region" description="Basic and acidic residues" evidence="7">
    <location>
        <begin position="265"/>
        <end position="289"/>
    </location>
</feature>
<proteinExistence type="inferred from homology"/>
<keyword evidence="10" id="KW-1185">Reference proteome</keyword>
<evidence type="ECO:0000256" key="1">
    <source>
        <dbReference type="ARBA" id="ARBA00004329"/>
    </source>
</evidence>
<reference evidence="9 10" key="1">
    <citation type="submission" date="2024-01" db="EMBL/GenBank/DDBJ databases">
        <authorList>
            <person name="Allen C."/>
            <person name="Tagirdzhanova G."/>
        </authorList>
    </citation>
    <scope>NUCLEOTIDE SEQUENCE [LARGE SCALE GENOMIC DNA]</scope>
    <source>
        <strain evidence="9 10">CBS 573.63</strain>
    </source>
</reference>
<evidence type="ECO:0000256" key="7">
    <source>
        <dbReference type="SAM" id="MobiDB-lite"/>
    </source>
</evidence>
<dbReference type="EMBL" id="CAWUOM010000160">
    <property type="protein sequence ID" value="CAK7274251.1"/>
    <property type="molecule type" value="Genomic_DNA"/>
</dbReference>
<dbReference type="PANTHER" id="PTHR40012:SF1">
    <property type="entry name" value="AUTOPHAGY-RELATED PROTEIN 29"/>
    <property type="match status" value="1"/>
</dbReference>
<dbReference type="Proteomes" id="UP001642501">
    <property type="component" value="Unassembled WGS sequence"/>
</dbReference>
<dbReference type="InterPro" id="IPR039113">
    <property type="entry name" value="ATG29"/>
</dbReference>
<keyword evidence="5" id="KW-0653">Protein transport</keyword>
<feature type="compositionally biased region" description="Gly residues" evidence="7">
    <location>
        <begin position="124"/>
        <end position="134"/>
    </location>
</feature>
<evidence type="ECO:0000256" key="2">
    <source>
        <dbReference type="ARBA" id="ARBA00010082"/>
    </source>
</evidence>
<evidence type="ECO:0000256" key="4">
    <source>
        <dbReference type="ARBA" id="ARBA00022448"/>
    </source>
</evidence>
<sequence length="566" mass="59537">MDFNPQHDQALDLPLRFPDDPVEAASLPVPSPASRPSYTLFIRVPAPRNGFVDPPDIDWNKEKDDALWQVLSRASKNDIDWNELSENFAAPIDFLLIQATILTERHVSQLRAQTRKVATLNSGAGAGDGIGPGGRDSPMQSPALGGPSGCVSASRLMATPTPSSAAMRRVTSTGSRSGQNKQGVATPSGGISGTELTSRRSSSEENIQRLPVRPSRPSLESITHPTHEAQSPTSQGYPAYAPATAQHRQARLQSPLSLHAAQATDTRDERDLRRTYEGEGDGMRGHIPDAAEPTSPAALSDSSSSSSSTPSEPVMSRIFKRPPGHVLPSQRQTQRQQRGGDHGYRTVGLGISPGASDDDKNGNDDDDDDESEPQAAFLRIKTPINVAKSTASAGGGSGSGRGSQHRHHQQSTRLQHRRSNTGDSSSASSSTSASPTAKVFKTQTVAAATAAAAGGNPGSATSASAMAAARLQSSRGPGIRSPPHLQNYPSGRSPAVLAVKAASISREGSETGTTPSIGSSFSDLDNVSFTQSVLDEALGSKVEDTLVSHNPNSFDPMSSSAMRRQR</sequence>
<feature type="region of interest" description="Disordered" evidence="7">
    <location>
        <begin position="121"/>
        <end position="437"/>
    </location>
</feature>
<feature type="compositionally biased region" description="Low complexity" evidence="7">
    <location>
        <begin position="293"/>
        <end position="311"/>
    </location>
</feature>
<comment type="subcellular location">
    <subcellularLocation>
        <location evidence="1">Preautophagosomal structure</location>
    </subcellularLocation>
</comment>
<evidence type="ECO:0000256" key="6">
    <source>
        <dbReference type="ARBA" id="ARBA00023006"/>
    </source>
</evidence>
<feature type="compositionally biased region" description="Polar residues" evidence="7">
    <location>
        <begin position="510"/>
        <end position="522"/>
    </location>
</feature>
<feature type="compositionally biased region" description="Basic and acidic residues" evidence="7">
    <location>
        <begin position="197"/>
        <end position="207"/>
    </location>
</feature>
<protein>
    <recommendedName>
        <fullName evidence="3">Autophagy-related protein 29</fullName>
    </recommendedName>
</protein>
<feature type="compositionally biased region" description="Basic residues" evidence="7">
    <location>
        <begin position="403"/>
        <end position="419"/>
    </location>
</feature>
<feature type="compositionally biased region" description="Polar residues" evidence="7">
    <location>
        <begin position="218"/>
        <end position="236"/>
    </location>
</feature>
<gene>
    <name evidence="9" type="ORF">SEPCBS57363_006066</name>
</gene>
<evidence type="ECO:0000313" key="9">
    <source>
        <dbReference type="EMBL" id="CAK7274251.1"/>
    </source>
</evidence>
<feature type="compositionally biased region" description="Polar residues" evidence="7">
    <location>
        <begin position="547"/>
        <end position="566"/>
    </location>
</feature>
<feature type="region of interest" description="Disordered" evidence="7">
    <location>
        <begin position="449"/>
        <end position="522"/>
    </location>
</feature>
<dbReference type="InterPro" id="IPR039362">
    <property type="entry name" value="ATG29_sf"/>
</dbReference>
<organism evidence="9 10">
    <name type="scientific">Sporothrix epigloea</name>
    <dbReference type="NCBI Taxonomy" id="1892477"/>
    <lineage>
        <taxon>Eukaryota</taxon>
        <taxon>Fungi</taxon>
        <taxon>Dikarya</taxon>
        <taxon>Ascomycota</taxon>
        <taxon>Pezizomycotina</taxon>
        <taxon>Sordariomycetes</taxon>
        <taxon>Sordariomycetidae</taxon>
        <taxon>Ophiostomatales</taxon>
        <taxon>Ophiostomataceae</taxon>
        <taxon>Sporothrix</taxon>
    </lineage>
</organism>
<feature type="domain" description="Atg29 N-terminal" evidence="8">
    <location>
        <begin position="38"/>
        <end position="89"/>
    </location>
</feature>
<dbReference type="Gene3D" id="1.10.10.2570">
    <property type="match status" value="1"/>
</dbReference>
<keyword evidence="4" id="KW-0813">Transport</keyword>
<comment type="similarity">
    <text evidence="2">Belongs to the ATG29 family.</text>
</comment>
<keyword evidence="6" id="KW-0072">Autophagy</keyword>
<feature type="region of interest" description="Disordered" evidence="7">
    <location>
        <begin position="543"/>
        <end position="566"/>
    </location>
</feature>
<accession>A0ABP0E114</accession>
<evidence type="ECO:0000256" key="3">
    <source>
        <dbReference type="ARBA" id="ARBA00013784"/>
    </source>
</evidence>
<feature type="compositionally biased region" description="Low complexity" evidence="7">
    <location>
        <begin position="449"/>
        <end position="474"/>
    </location>
</feature>
<comment type="caution">
    <text evidence="9">The sequence shown here is derived from an EMBL/GenBank/DDBJ whole genome shotgun (WGS) entry which is preliminary data.</text>
</comment>
<evidence type="ECO:0000256" key="5">
    <source>
        <dbReference type="ARBA" id="ARBA00022927"/>
    </source>
</evidence>
<feature type="compositionally biased region" description="Low complexity" evidence="7">
    <location>
        <begin position="424"/>
        <end position="437"/>
    </location>
</feature>